<dbReference type="PANTHER" id="PTHR30518">
    <property type="entry name" value="ENDOLYTIC MUREIN TRANSGLYCOSYLASE"/>
    <property type="match status" value="1"/>
</dbReference>
<dbReference type="Gene3D" id="3.30.1490.480">
    <property type="entry name" value="Endolytic murein transglycosylase"/>
    <property type="match status" value="1"/>
</dbReference>
<evidence type="ECO:0000256" key="7">
    <source>
        <dbReference type="HAMAP-Rule" id="MF_02065"/>
    </source>
</evidence>
<dbReference type="EMBL" id="CP022022">
    <property type="protein sequence ID" value="ASF43792.1"/>
    <property type="molecule type" value="Genomic_DNA"/>
</dbReference>
<comment type="function">
    <text evidence="7">Functions as a peptidoglycan terminase that cleaves nascent peptidoglycan strands endolytically to terminate their elongation.</text>
</comment>
<name>A0A1Z4BRD5_9FLAO</name>
<dbReference type="HAMAP" id="MF_02065">
    <property type="entry name" value="MltG"/>
    <property type="match status" value="1"/>
</dbReference>
<dbReference type="GO" id="GO:0071555">
    <property type="term" value="P:cell wall organization"/>
    <property type="evidence" value="ECO:0007669"/>
    <property type="project" value="UniProtKB-KW"/>
</dbReference>
<dbReference type="RefSeq" id="WP_088594692.1">
    <property type="nucleotide sequence ID" value="NZ_CP022022.1"/>
</dbReference>
<dbReference type="Pfam" id="PF02618">
    <property type="entry name" value="YceG"/>
    <property type="match status" value="1"/>
</dbReference>
<accession>A0A1Z4BRD5</accession>
<evidence type="ECO:0000256" key="5">
    <source>
        <dbReference type="ARBA" id="ARBA00023239"/>
    </source>
</evidence>
<dbReference type="NCBIfam" id="TIGR00247">
    <property type="entry name" value="endolytic transglycosylase MltG"/>
    <property type="match status" value="1"/>
</dbReference>
<keyword evidence="6 7" id="KW-0961">Cell wall biogenesis/degradation</keyword>
<evidence type="ECO:0000313" key="8">
    <source>
        <dbReference type="EMBL" id="ASF43792.1"/>
    </source>
</evidence>
<keyword evidence="9" id="KW-1185">Reference proteome</keyword>
<dbReference type="Proteomes" id="UP000197007">
    <property type="component" value="Chromosome"/>
</dbReference>
<sequence>MKKWIIGAVIAAVAVVGFFIYRAVLVGNTAFQTQEEIVYIPTGADFSEVLHLISPLLKDPTSFTQVAKRMGYSDKVKAGKYIIKKGATNIDIVRTLRNRNTPVKLKFNNQERLEDFAGRIAAQIEPDSATLMRAFLNPNFLKENGFTDATALAMYIPNTYEFYWNTSAEEFRDRMLKEYERFWTPERKAQAQKQDLTPIGVSILASIVQKETAKVDERPRIAGVYLNRLHSNMMLQADPTAIFGYKNHLGDYTLVIKRVTGLHTSLENPYNTYQNYGLPIGLITMPDISSIEAVLNPEQHDYFFFAADTENFGYHKFSRTFLQHSQEAKKYHKWADEKGVK</sequence>
<comment type="subcellular location">
    <subcellularLocation>
        <location evidence="7">Cell membrane</location>
        <topology evidence="7">Single-pass membrane protein</topology>
    </subcellularLocation>
</comment>
<dbReference type="GO" id="GO:0005886">
    <property type="term" value="C:plasma membrane"/>
    <property type="evidence" value="ECO:0007669"/>
    <property type="project" value="UniProtKB-SubCell"/>
</dbReference>
<keyword evidence="5 7" id="KW-0456">Lyase</keyword>
<dbReference type="GO" id="GO:0009252">
    <property type="term" value="P:peptidoglycan biosynthetic process"/>
    <property type="evidence" value="ECO:0007669"/>
    <property type="project" value="UniProtKB-UniRule"/>
</dbReference>
<dbReference type="PANTHER" id="PTHR30518:SF2">
    <property type="entry name" value="ENDOLYTIC MUREIN TRANSGLYCOSYLASE"/>
    <property type="match status" value="1"/>
</dbReference>
<gene>
    <name evidence="7" type="primary">mltG</name>
    <name evidence="8" type="ORF">CBG49_12290</name>
</gene>
<feature type="site" description="Important for catalytic activity" evidence="7">
    <location>
        <position position="211"/>
    </location>
</feature>
<dbReference type="KEGG" id="capn:CBG49_12290"/>
<evidence type="ECO:0000256" key="2">
    <source>
        <dbReference type="ARBA" id="ARBA00022692"/>
    </source>
</evidence>
<evidence type="ECO:0000313" key="9">
    <source>
        <dbReference type="Proteomes" id="UP000197007"/>
    </source>
</evidence>
<keyword evidence="1 7" id="KW-1003">Cell membrane</keyword>
<dbReference type="AlphaFoldDB" id="A0A1Z4BRD5"/>
<reference evidence="9" key="1">
    <citation type="submission" date="2017-06" db="EMBL/GenBank/DDBJ databases">
        <title>Complete genome sequence of Capnocytophaga sp. KCOM 1579 (=ChDC OS43) isolated from a human refractory periapical abscess lesion.</title>
        <authorList>
            <person name="Kook J.-K."/>
            <person name="Park S.-N."/>
            <person name="Lim Y.K."/>
            <person name="Roh H."/>
        </authorList>
    </citation>
    <scope>NUCLEOTIDE SEQUENCE [LARGE SCALE GENOMIC DNA]</scope>
    <source>
        <strain evidence="9">ChDC OS43</strain>
    </source>
</reference>
<comment type="similarity">
    <text evidence="7">Belongs to the transglycosylase MltG family.</text>
</comment>
<feature type="transmembrane region" description="Helical" evidence="7">
    <location>
        <begin position="5"/>
        <end position="24"/>
    </location>
</feature>
<keyword evidence="2 7" id="KW-0812">Transmembrane</keyword>
<dbReference type="GO" id="GO:0008932">
    <property type="term" value="F:lytic endotransglycosylase activity"/>
    <property type="evidence" value="ECO:0007669"/>
    <property type="project" value="UniProtKB-UniRule"/>
</dbReference>
<evidence type="ECO:0000256" key="6">
    <source>
        <dbReference type="ARBA" id="ARBA00023316"/>
    </source>
</evidence>
<organism evidence="8 9">
    <name type="scientific">Capnocytophaga endodontalis</name>
    <dbReference type="NCBI Taxonomy" id="2708117"/>
    <lineage>
        <taxon>Bacteria</taxon>
        <taxon>Pseudomonadati</taxon>
        <taxon>Bacteroidota</taxon>
        <taxon>Flavobacteriia</taxon>
        <taxon>Flavobacteriales</taxon>
        <taxon>Flavobacteriaceae</taxon>
        <taxon>Capnocytophaga</taxon>
    </lineage>
</organism>
<keyword evidence="4 7" id="KW-0472">Membrane</keyword>
<evidence type="ECO:0000256" key="4">
    <source>
        <dbReference type="ARBA" id="ARBA00023136"/>
    </source>
</evidence>
<evidence type="ECO:0000256" key="1">
    <source>
        <dbReference type="ARBA" id="ARBA00022475"/>
    </source>
</evidence>
<proteinExistence type="inferred from homology"/>
<keyword evidence="3 7" id="KW-1133">Transmembrane helix</keyword>
<evidence type="ECO:0000256" key="3">
    <source>
        <dbReference type="ARBA" id="ARBA00022989"/>
    </source>
</evidence>
<protein>
    <recommendedName>
        <fullName evidence="7">Endolytic murein transglycosylase</fullName>
        <ecNumber evidence="7">4.2.2.29</ecNumber>
    </recommendedName>
    <alternativeName>
        <fullName evidence="7">Peptidoglycan lytic transglycosylase</fullName>
    </alternativeName>
    <alternativeName>
        <fullName evidence="7">Peptidoglycan polymerization terminase</fullName>
    </alternativeName>
</protein>
<dbReference type="EC" id="4.2.2.29" evidence="7"/>
<comment type="catalytic activity">
    <reaction evidence="7">
        <text>a peptidoglycan chain = a peptidoglycan chain with N-acetyl-1,6-anhydromuramyl-[peptide] at the reducing end + a peptidoglycan chain with N-acetylglucosamine at the non-reducing end.</text>
        <dbReference type="EC" id="4.2.2.29"/>
    </reaction>
</comment>
<dbReference type="InterPro" id="IPR003770">
    <property type="entry name" value="MLTG-like"/>
</dbReference>
<dbReference type="CDD" id="cd08010">
    <property type="entry name" value="MltG_like"/>
    <property type="match status" value="1"/>
</dbReference>